<evidence type="ECO:0000313" key="2">
    <source>
        <dbReference type="EMBL" id="KAG2442625.1"/>
    </source>
</evidence>
<dbReference type="InterPro" id="IPR038052">
    <property type="entry name" value="Chaperonin_RbcX_sf"/>
</dbReference>
<dbReference type="OrthoDB" id="536836at2759"/>
<accession>A0A835TR27</accession>
<keyword evidence="3" id="KW-1185">Reference proteome</keyword>
<comment type="caution">
    <text evidence="2">The sequence shown here is derived from an EMBL/GenBank/DDBJ whole genome shotgun (WGS) entry which is preliminary data.</text>
</comment>
<proteinExistence type="predicted"/>
<dbReference type="Gene3D" id="1.10.1200.210">
    <property type="entry name" value="Chaperonin-like RbcX"/>
    <property type="match status" value="1"/>
</dbReference>
<sequence length="201" mass="22514">MLLTRSSSQTHIQRPSATTATPRLRQCWAGAPRHDQGTQHRGRHGTPPGAVGRTAYSVETQRLLKCILTRQAIKTTLNYLSETNGELHYFLHNYWAERPLAVDPSVDADDWLVQLAATPWTKVQDPRRSSVVSAASEAAVMNGEREVSPREVAERIMRLREHIAKEMAEDLARVPADNTEVLKRTLSKTFTASEVQPPQVL</sequence>
<dbReference type="Proteomes" id="UP000650467">
    <property type="component" value="Unassembled WGS sequence"/>
</dbReference>
<reference evidence="2" key="1">
    <citation type="journal article" date="2020" name="bioRxiv">
        <title>Comparative genomics of Chlamydomonas.</title>
        <authorList>
            <person name="Craig R.J."/>
            <person name="Hasan A.R."/>
            <person name="Ness R.W."/>
            <person name="Keightley P.D."/>
        </authorList>
    </citation>
    <scope>NUCLEOTIDE SEQUENCE</scope>
    <source>
        <strain evidence="2">SAG 7.73</strain>
    </source>
</reference>
<organism evidence="2 3">
    <name type="scientific">Chlamydomonas incerta</name>
    <dbReference type="NCBI Taxonomy" id="51695"/>
    <lineage>
        <taxon>Eukaryota</taxon>
        <taxon>Viridiplantae</taxon>
        <taxon>Chlorophyta</taxon>
        <taxon>core chlorophytes</taxon>
        <taxon>Chlorophyceae</taxon>
        <taxon>CS clade</taxon>
        <taxon>Chlamydomonadales</taxon>
        <taxon>Chlamydomonadaceae</taxon>
        <taxon>Chlamydomonas</taxon>
    </lineage>
</organism>
<evidence type="ECO:0000313" key="3">
    <source>
        <dbReference type="Proteomes" id="UP000650467"/>
    </source>
</evidence>
<dbReference type="EMBL" id="JAEHOC010000004">
    <property type="protein sequence ID" value="KAG2442625.1"/>
    <property type="molecule type" value="Genomic_DNA"/>
</dbReference>
<protein>
    <submittedName>
        <fullName evidence="2">Uncharacterized protein</fullName>
    </submittedName>
</protein>
<gene>
    <name evidence="2" type="ORF">HXX76_002710</name>
</gene>
<dbReference type="SUPFAM" id="SSF158615">
    <property type="entry name" value="RbcX-like"/>
    <property type="match status" value="1"/>
</dbReference>
<dbReference type="AlphaFoldDB" id="A0A835TR27"/>
<feature type="compositionally biased region" description="Polar residues" evidence="1">
    <location>
        <begin position="1"/>
        <end position="21"/>
    </location>
</feature>
<evidence type="ECO:0000256" key="1">
    <source>
        <dbReference type="SAM" id="MobiDB-lite"/>
    </source>
</evidence>
<feature type="region of interest" description="Disordered" evidence="1">
    <location>
        <begin position="1"/>
        <end position="51"/>
    </location>
</feature>
<name>A0A835TR27_CHLIN</name>